<dbReference type="Proteomes" id="UP000183750">
    <property type="component" value="Unassembled WGS sequence"/>
</dbReference>
<dbReference type="Pfam" id="PF13520">
    <property type="entry name" value="AA_permease_2"/>
    <property type="match status" value="1"/>
</dbReference>
<feature type="transmembrane region" description="Helical" evidence="7">
    <location>
        <begin position="137"/>
        <end position="162"/>
    </location>
</feature>
<dbReference type="GO" id="GO:0022857">
    <property type="term" value="F:transmembrane transporter activity"/>
    <property type="evidence" value="ECO:0007669"/>
    <property type="project" value="InterPro"/>
</dbReference>
<accession>A0A1H4J7F3</accession>
<feature type="transmembrane region" description="Helical" evidence="7">
    <location>
        <begin position="410"/>
        <end position="430"/>
    </location>
</feature>
<feature type="transmembrane region" description="Helical" evidence="7">
    <location>
        <begin position="442"/>
        <end position="464"/>
    </location>
</feature>
<keyword evidence="2" id="KW-1003">Cell membrane</keyword>
<evidence type="ECO:0000313" key="8">
    <source>
        <dbReference type="EMBL" id="SEB41886.1"/>
    </source>
</evidence>
<dbReference type="PANTHER" id="PTHR42770">
    <property type="entry name" value="AMINO ACID TRANSPORTER-RELATED"/>
    <property type="match status" value="1"/>
</dbReference>
<evidence type="ECO:0000313" key="9">
    <source>
        <dbReference type="Proteomes" id="UP000183750"/>
    </source>
</evidence>
<evidence type="ECO:0000256" key="2">
    <source>
        <dbReference type="ARBA" id="ARBA00022475"/>
    </source>
</evidence>
<protein>
    <submittedName>
        <fullName evidence="8">Amino acid transporter</fullName>
    </submittedName>
</protein>
<feature type="transmembrane region" description="Helical" evidence="7">
    <location>
        <begin position="470"/>
        <end position="489"/>
    </location>
</feature>
<keyword evidence="5 7" id="KW-0472">Membrane</keyword>
<gene>
    <name evidence="8" type="ORF">SAMN04489807_0613</name>
</gene>
<proteinExistence type="predicted"/>
<dbReference type="PIRSF" id="PIRSF006060">
    <property type="entry name" value="AA_transporter"/>
    <property type="match status" value="1"/>
</dbReference>
<feature type="transmembrane region" description="Helical" evidence="7">
    <location>
        <begin position="198"/>
        <end position="222"/>
    </location>
</feature>
<feature type="transmembrane region" description="Helical" evidence="7">
    <location>
        <begin position="330"/>
        <end position="352"/>
    </location>
</feature>
<dbReference type="InterPro" id="IPR002293">
    <property type="entry name" value="AA/rel_permease1"/>
</dbReference>
<keyword evidence="4 7" id="KW-1133">Transmembrane helix</keyword>
<dbReference type="Gene3D" id="1.20.1740.10">
    <property type="entry name" value="Amino acid/polyamine transporter I"/>
    <property type="match status" value="1"/>
</dbReference>
<feature type="compositionally biased region" description="Basic and acidic residues" evidence="6">
    <location>
        <begin position="28"/>
        <end position="37"/>
    </location>
</feature>
<dbReference type="PANTHER" id="PTHR42770:SF7">
    <property type="entry name" value="MEMBRANE PROTEIN"/>
    <property type="match status" value="1"/>
</dbReference>
<keyword evidence="9" id="KW-1185">Reference proteome</keyword>
<dbReference type="AlphaFoldDB" id="A0A1H4J7F3"/>
<evidence type="ECO:0000256" key="1">
    <source>
        <dbReference type="ARBA" id="ARBA00004651"/>
    </source>
</evidence>
<sequence length="510" mass="53163">MTLPERRVTLGEFFDVGVKKLPARLGPRRREPDHVPPEPRSGAAPAGHRSVDDPRRSALAIGVGGNVLITLSGISPASSVFILGGAAFAGYGTGVFWGFILAGVISLLVALCYAELGSRHPLAGGDYTLVSRVLGPAAGSAVFFISLISLPLIVAIFALGVADYLGVAIAGLDPLWTAVVVIVLATVTACFNIRTNAWVTGAFLFIEMAALAYLTVLGAIHIERPLSDLLNPQALNDAGGLAPLGIAGLVLAVTQGIFSYNGYGGAIYFAEETKDARRTIAKALLWSAVITVLAEIIPLTAIMLGADTLEELFGADLPVESFLSARSGDAVSTVILIAIALAIVNAIIAIVLQAGRLLFAAARDGAMPPAVAGRLARVSPRTRMPVASTITMGVIALIGCFVPFDVLLNATGSTLAFSYGFIALAAFVVRRQPDVAGGSYRMPWWPLPPVIAMVAIATIFVIGILDPAQWLSLGISAGIIAAGFLYYALYLRANPGAIHLLEADDDERTA</sequence>
<reference evidence="9" key="1">
    <citation type="submission" date="2016-10" db="EMBL/GenBank/DDBJ databases">
        <authorList>
            <person name="Varghese N."/>
            <person name="Submissions S."/>
        </authorList>
    </citation>
    <scope>NUCLEOTIDE SEQUENCE [LARGE SCALE GENOMIC DNA]</scope>
    <source>
        <strain evidence="9">DSM 16089</strain>
    </source>
</reference>
<feature type="transmembrane region" description="Helical" evidence="7">
    <location>
        <begin position="242"/>
        <end position="263"/>
    </location>
</feature>
<dbReference type="InterPro" id="IPR050367">
    <property type="entry name" value="APC_superfamily"/>
</dbReference>
<organism evidence="8 9">
    <name type="scientific">Microbacterium hydrocarbonoxydans</name>
    <dbReference type="NCBI Taxonomy" id="273678"/>
    <lineage>
        <taxon>Bacteria</taxon>
        <taxon>Bacillati</taxon>
        <taxon>Actinomycetota</taxon>
        <taxon>Actinomycetes</taxon>
        <taxon>Micrococcales</taxon>
        <taxon>Microbacteriaceae</taxon>
        <taxon>Microbacterium</taxon>
    </lineage>
</organism>
<evidence type="ECO:0000256" key="7">
    <source>
        <dbReference type="SAM" id="Phobius"/>
    </source>
</evidence>
<evidence type="ECO:0000256" key="6">
    <source>
        <dbReference type="SAM" id="MobiDB-lite"/>
    </source>
</evidence>
<feature type="transmembrane region" description="Helical" evidence="7">
    <location>
        <begin position="284"/>
        <end position="306"/>
    </location>
</feature>
<dbReference type="EMBL" id="FNSQ01000005">
    <property type="protein sequence ID" value="SEB41886.1"/>
    <property type="molecule type" value="Genomic_DNA"/>
</dbReference>
<feature type="transmembrane region" description="Helical" evidence="7">
    <location>
        <begin position="95"/>
        <end position="116"/>
    </location>
</feature>
<dbReference type="GO" id="GO:0005886">
    <property type="term" value="C:plasma membrane"/>
    <property type="evidence" value="ECO:0007669"/>
    <property type="project" value="UniProtKB-SubCell"/>
</dbReference>
<feature type="region of interest" description="Disordered" evidence="6">
    <location>
        <begin position="25"/>
        <end position="53"/>
    </location>
</feature>
<evidence type="ECO:0000256" key="5">
    <source>
        <dbReference type="ARBA" id="ARBA00023136"/>
    </source>
</evidence>
<feature type="transmembrane region" description="Helical" evidence="7">
    <location>
        <begin position="384"/>
        <end position="404"/>
    </location>
</feature>
<feature type="transmembrane region" description="Helical" evidence="7">
    <location>
        <begin position="58"/>
        <end position="89"/>
    </location>
</feature>
<name>A0A1H4J7F3_9MICO</name>
<evidence type="ECO:0000256" key="3">
    <source>
        <dbReference type="ARBA" id="ARBA00022692"/>
    </source>
</evidence>
<feature type="transmembrane region" description="Helical" evidence="7">
    <location>
        <begin position="174"/>
        <end position="191"/>
    </location>
</feature>
<keyword evidence="3 7" id="KW-0812">Transmembrane</keyword>
<comment type="subcellular location">
    <subcellularLocation>
        <location evidence="1">Cell membrane</location>
        <topology evidence="1">Multi-pass membrane protein</topology>
    </subcellularLocation>
</comment>
<evidence type="ECO:0000256" key="4">
    <source>
        <dbReference type="ARBA" id="ARBA00022989"/>
    </source>
</evidence>